<dbReference type="Proteomes" id="UP000030641">
    <property type="component" value="Unassembled WGS sequence"/>
</dbReference>
<evidence type="ECO:0000313" key="5">
    <source>
        <dbReference type="EMBL" id="KER00677.1"/>
    </source>
</evidence>
<evidence type="ECO:0000256" key="1">
    <source>
        <dbReference type="ARBA" id="ARBA00012513"/>
    </source>
</evidence>
<gene>
    <name evidence="5" type="ORF">AUEXF2481DRAFT_34922</name>
</gene>
<keyword evidence="6" id="KW-1185">Reference proteome</keyword>
<dbReference type="Gene3D" id="3.90.1200.10">
    <property type="match status" value="1"/>
</dbReference>
<dbReference type="HOGENOM" id="CLU_1503178_0_0_1"/>
<dbReference type="RefSeq" id="XP_013349191.1">
    <property type="nucleotide sequence ID" value="XM_013493737.1"/>
</dbReference>
<dbReference type="EC" id="2.7.11.1" evidence="1"/>
<dbReference type="SUPFAM" id="SSF56112">
    <property type="entry name" value="Protein kinase-like (PK-like)"/>
    <property type="match status" value="1"/>
</dbReference>
<evidence type="ECO:0000313" key="6">
    <source>
        <dbReference type="Proteomes" id="UP000030641"/>
    </source>
</evidence>
<dbReference type="InParanoid" id="A0A074ZQX1"/>
<evidence type="ECO:0000256" key="2">
    <source>
        <dbReference type="ARBA" id="ARBA00047899"/>
    </source>
</evidence>
<evidence type="ECO:0000259" key="4">
    <source>
        <dbReference type="Pfam" id="PF01636"/>
    </source>
</evidence>
<dbReference type="InterPro" id="IPR002575">
    <property type="entry name" value="Aminoglycoside_PTrfase"/>
</dbReference>
<dbReference type="GO" id="GO:0004674">
    <property type="term" value="F:protein serine/threonine kinase activity"/>
    <property type="evidence" value="ECO:0007669"/>
    <property type="project" value="UniProtKB-EC"/>
</dbReference>
<dbReference type="AlphaFoldDB" id="A0A074ZQX1"/>
<accession>A0A074ZQX1</accession>
<proteinExistence type="predicted"/>
<dbReference type="EMBL" id="KL584749">
    <property type="protein sequence ID" value="KER00677.1"/>
    <property type="molecule type" value="Genomic_DNA"/>
</dbReference>
<dbReference type="InterPro" id="IPR008266">
    <property type="entry name" value="Tyr_kinase_AS"/>
</dbReference>
<comment type="catalytic activity">
    <reaction evidence="2">
        <text>L-threonyl-[protein] + ATP = O-phospho-L-threonyl-[protein] + ADP + H(+)</text>
        <dbReference type="Rhea" id="RHEA:46608"/>
        <dbReference type="Rhea" id="RHEA-COMP:11060"/>
        <dbReference type="Rhea" id="RHEA-COMP:11605"/>
        <dbReference type="ChEBI" id="CHEBI:15378"/>
        <dbReference type="ChEBI" id="CHEBI:30013"/>
        <dbReference type="ChEBI" id="CHEBI:30616"/>
        <dbReference type="ChEBI" id="CHEBI:61977"/>
        <dbReference type="ChEBI" id="CHEBI:456216"/>
        <dbReference type="EC" id="2.7.11.1"/>
    </reaction>
</comment>
<dbReference type="InterPro" id="IPR011009">
    <property type="entry name" value="Kinase-like_dom_sf"/>
</dbReference>
<dbReference type="OrthoDB" id="5598852at2759"/>
<name>A0A074ZQX1_AURSE</name>
<protein>
    <recommendedName>
        <fullName evidence="1">non-specific serine/threonine protein kinase</fullName>
        <ecNumber evidence="1">2.7.11.1</ecNumber>
    </recommendedName>
</protein>
<dbReference type="Pfam" id="PF01636">
    <property type="entry name" value="APH"/>
    <property type="match status" value="1"/>
</dbReference>
<comment type="catalytic activity">
    <reaction evidence="3">
        <text>L-seryl-[protein] + ATP = O-phospho-L-seryl-[protein] + ADP + H(+)</text>
        <dbReference type="Rhea" id="RHEA:17989"/>
        <dbReference type="Rhea" id="RHEA-COMP:9863"/>
        <dbReference type="Rhea" id="RHEA-COMP:11604"/>
        <dbReference type="ChEBI" id="CHEBI:15378"/>
        <dbReference type="ChEBI" id="CHEBI:29999"/>
        <dbReference type="ChEBI" id="CHEBI:30616"/>
        <dbReference type="ChEBI" id="CHEBI:83421"/>
        <dbReference type="ChEBI" id="CHEBI:456216"/>
        <dbReference type="EC" id="2.7.11.1"/>
    </reaction>
</comment>
<dbReference type="GeneID" id="25365194"/>
<reference evidence="5 6" key="1">
    <citation type="journal article" date="2014" name="BMC Genomics">
        <title>Genome sequencing of four Aureobasidium pullulans varieties: biotechnological potential, stress tolerance, and description of new species.</title>
        <authorList>
            <person name="Gostin Ar C."/>
            <person name="Ohm R.A."/>
            <person name="Kogej T."/>
            <person name="Sonjak S."/>
            <person name="Turk M."/>
            <person name="Zajc J."/>
            <person name="Zalar P."/>
            <person name="Grube M."/>
            <person name="Sun H."/>
            <person name="Han J."/>
            <person name="Sharma A."/>
            <person name="Chiniquy J."/>
            <person name="Ngan C.Y."/>
            <person name="Lipzen A."/>
            <person name="Barry K."/>
            <person name="Grigoriev I.V."/>
            <person name="Gunde-Cimerman N."/>
        </authorList>
    </citation>
    <scope>NUCLEOTIDE SEQUENCE [LARGE SCALE GENOMIC DNA]</scope>
    <source>
        <strain evidence="5 6">EXF-2481</strain>
    </source>
</reference>
<dbReference type="OMA" id="EINWAAR"/>
<evidence type="ECO:0000256" key="3">
    <source>
        <dbReference type="ARBA" id="ARBA00048679"/>
    </source>
</evidence>
<organism evidence="5 6">
    <name type="scientific">Aureobasidium subglaciale (strain EXF-2481)</name>
    <name type="common">Aureobasidium pullulans var. subglaciale</name>
    <dbReference type="NCBI Taxonomy" id="1043005"/>
    <lineage>
        <taxon>Eukaryota</taxon>
        <taxon>Fungi</taxon>
        <taxon>Dikarya</taxon>
        <taxon>Ascomycota</taxon>
        <taxon>Pezizomycotina</taxon>
        <taxon>Dothideomycetes</taxon>
        <taxon>Dothideomycetidae</taxon>
        <taxon>Dothideales</taxon>
        <taxon>Saccotheciaceae</taxon>
        <taxon>Aureobasidium</taxon>
    </lineage>
</organism>
<dbReference type="PROSITE" id="PS00109">
    <property type="entry name" value="PROTEIN_KINASE_TYR"/>
    <property type="match status" value="1"/>
</dbReference>
<feature type="domain" description="Aminoglycoside phosphotransferase" evidence="4">
    <location>
        <begin position="3"/>
        <end position="70"/>
    </location>
</feature>
<sequence>MQRKIVRAKEGRYSGGDFLSCIEQMVLFEKYWISELDHAPRVLVHGDLSPNNIIVDEHYDVQGVIDLGWAEMVPLQFAAAYPRFLTHEPRPSTHSSSASFNYATTNTATMQQDRLVFRECVQARALSEGGIYQTYYDLLSRKDEVNRYWWFKAISEADKHKAMKSCNWAPDKSTPASPP</sequence>